<evidence type="ECO:0000313" key="1">
    <source>
        <dbReference type="EnsemblPlants" id="MELO3C031899.2.1"/>
    </source>
</evidence>
<organism evidence="1">
    <name type="scientific">Cucumis melo</name>
    <name type="common">Muskmelon</name>
    <dbReference type="NCBI Taxonomy" id="3656"/>
    <lineage>
        <taxon>Eukaryota</taxon>
        <taxon>Viridiplantae</taxon>
        <taxon>Streptophyta</taxon>
        <taxon>Embryophyta</taxon>
        <taxon>Tracheophyta</taxon>
        <taxon>Spermatophyta</taxon>
        <taxon>Magnoliopsida</taxon>
        <taxon>eudicotyledons</taxon>
        <taxon>Gunneridae</taxon>
        <taxon>Pentapetalae</taxon>
        <taxon>rosids</taxon>
        <taxon>fabids</taxon>
        <taxon>Cucurbitales</taxon>
        <taxon>Cucurbitaceae</taxon>
        <taxon>Benincaseae</taxon>
        <taxon>Cucumis</taxon>
    </lineage>
</organism>
<reference evidence="1" key="1">
    <citation type="submission" date="2023-03" db="UniProtKB">
        <authorList>
            <consortium name="EnsemblPlants"/>
        </authorList>
    </citation>
    <scope>IDENTIFICATION</scope>
</reference>
<dbReference type="AlphaFoldDB" id="A0A9I9ECI7"/>
<proteinExistence type="predicted"/>
<sequence length="109" mass="12631">MAKKGILLFRERGEDTFFRPSPPDRTNGGDVRVHFHRRFFTVAFSSVFPPSLSLSSLFHHRFLFRHFSTIDFSSVAFPPSARPSFFNRFVPPKVSISCFVSRFCSFFSL</sequence>
<dbReference type="EnsemblPlants" id="MELO3C031899.2.1">
    <property type="protein sequence ID" value="MELO3C031899.2.1"/>
    <property type="gene ID" value="MELO3C031899.2"/>
</dbReference>
<protein>
    <submittedName>
        <fullName evidence="1">Uncharacterized protein</fullName>
    </submittedName>
</protein>
<name>A0A9I9ECI7_CUCME</name>
<accession>A0A9I9ECI7</accession>
<dbReference type="Gramene" id="MELO3C031899.2.1">
    <property type="protein sequence ID" value="MELO3C031899.2.1"/>
    <property type="gene ID" value="MELO3C031899.2"/>
</dbReference>